<feature type="compositionally biased region" description="Basic and acidic residues" evidence="11">
    <location>
        <begin position="566"/>
        <end position="576"/>
    </location>
</feature>
<dbReference type="AlphaFoldDB" id="A0A4R8R9A0"/>
<keyword evidence="6" id="KW-0274">FAD</keyword>
<evidence type="ECO:0000256" key="6">
    <source>
        <dbReference type="ARBA" id="ARBA00022827"/>
    </source>
</evidence>
<evidence type="ECO:0000313" key="15">
    <source>
        <dbReference type="EMBL" id="TDZ52842.1"/>
    </source>
</evidence>
<dbReference type="GO" id="GO:0009097">
    <property type="term" value="P:isoleucine biosynthetic process"/>
    <property type="evidence" value="ECO:0007669"/>
    <property type="project" value="UniProtKB-UniPathway"/>
</dbReference>
<dbReference type="Gene3D" id="3.40.50.1220">
    <property type="entry name" value="TPP-binding domain"/>
    <property type="match status" value="1"/>
</dbReference>
<evidence type="ECO:0000256" key="7">
    <source>
        <dbReference type="ARBA" id="ARBA00023052"/>
    </source>
</evidence>
<dbReference type="Proteomes" id="UP000295165">
    <property type="component" value="Unassembled WGS sequence"/>
</dbReference>
<dbReference type="SUPFAM" id="SSF52467">
    <property type="entry name" value="DHS-like NAD/FAD-binding domain"/>
    <property type="match status" value="1"/>
</dbReference>
<evidence type="ECO:0000256" key="8">
    <source>
        <dbReference type="ARBA" id="ARBA00023304"/>
    </source>
</evidence>
<dbReference type="GO" id="GO:0050660">
    <property type="term" value="F:flavin adenine dinucleotide binding"/>
    <property type="evidence" value="ECO:0007669"/>
    <property type="project" value="TreeGrafter"/>
</dbReference>
<dbReference type="EC" id="2.2.1.6" evidence="4"/>
<feature type="region of interest" description="Disordered" evidence="11">
    <location>
        <begin position="566"/>
        <end position="587"/>
    </location>
</feature>
<evidence type="ECO:0000259" key="13">
    <source>
        <dbReference type="Pfam" id="PF02775"/>
    </source>
</evidence>
<dbReference type="SUPFAM" id="SSF52518">
    <property type="entry name" value="Thiamin diphosphate-binding fold (THDP-binding)"/>
    <property type="match status" value="2"/>
</dbReference>
<dbReference type="Pfam" id="PF02776">
    <property type="entry name" value="TPP_enzyme_N"/>
    <property type="match status" value="1"/>
</dbReference>
<evidence type="ECO:0000259" key="12">
    <source>
        <dbReference type="Pfam" id="PF00205"/>
    </source>
</evidence>
<comment type="similarity">
    <text evidence="3 10">Belongs to the TPP enzyme family.</text>
</comment>
<dbReference type="CDD" id="cd00568">
    <property type="entry name" value="TPP_enzymes"/>
    <property type="match status" value="1"/>
</dbReference>
<dbReference type="Pfam" id="PF00205">
    <property type="entry name" value="TPP_enzyme_M"/>
    <property type="match status" value="1"/>
</dbReference>
<evidence type="ECO:0000313" key="16">
    <source>
        <dbReference type="Proteomes" id="UP000295165"/>
    </source>
</evidence>
<evidence type="ECO:0000256" key="1">
    <source>
        <dbReference type="ARBA" id="ARBA00004974"/>
    </source>
</evidence>
<dbReference type="GO" id="GO:0003984">
    <property type="term" value="F:acetolactate synthase activity"/>
    <property type="evidence" value="ECO:0007669"/>
    <property type="project" value="UniProtKB-EC"/>
</dbReference>
<comment type="pathway">
    <text evidence="2">Amino-acid biosynthesis; L-valine biosynthesis; L-valine from pyruvate: step 1/4.</text>
</comment>
<gene>
    <name evidence="15" type="primary">ilvG</name>
    <name evidence="15" type="ORF">CCUG63697_01328</name>
</gene>
<dbReference type="InterPro" id="IPR045229">
    <property type="entry name" value="TPP_enz"/>
</dbReference>
<dbReference type="GO" id="GO:0005948">
    <property type="term" value="C:acetolactate synthase complex"/>
    <property type="evidence" value="ECO:0007669"/>
    <property type="project" value="TreeGrafter"/>
</dbReference>
<evidence type="ECO:0000256" key="5">
    <source>
        <dbReference type="ARBA" id="ARBA00022630"/>
    </source>
</evidence>
<dbReference type="GO" id="GO:0000287">
    <property type="term" value="F:magnesium ion binding"/>
    <property type="evidence" value="ECO:0007669"/>
    <property type="project" value="InterPro"/>
</dbReference>
<keyword evidence="8" id="KW-0028">Amino-acid biosynthesis</keyword>
<dbReference type="InterPro" id="IPR029035">
    <property type="entry name" value="DHS-like_NAD/FAD-binding_dom"/>
</dbReference>
<protein>
    <recommendedName>
        <fullName evidence="4">acetolactate synthase</fullName>
        <ecNumber evidence="4">2.2.1.6</ecNumber>
    </recommendedName>
</protein>
<comment type="caution">
    <text evidence="15">The sequence shown here is derived from an EMBL/GenBank/DDBJ whole genome shotgun (WGS) entry which is preliminary data.</text>
</comment>
<dbReference type="UniPathway" id="UPA00047">
    <property type="reaction ID" value="UER00055"/>
</dbReference>
<dbReference type="InterPro" id="IPR012000">
    <property type="entry name" value="Thiamin_PyroP_enz_cen_dom"/>
</dbReference>
<dbReference type="Gene3D" id="3.40.50.970">
    <property type="match status" value="2"/>
</dbReference>
<evidence type="ECO:0000259" key="14">
    <source>
        <dbReference type="Pfam" id="PF02776"/>
    </source>
</evidence>
<dbReference type="CDD" id="cd07035">
    <property type="entry name" value="TPP_PYR_POX_like"/>
    <property type="match status" value="1"/>
</dbReference>
<dbReference type="PANTHER" id="PTHR18968">
    <property type="entry name" value="THIAMINE PYROPHOSPHATE ENZYMES"/>
    <property type="match status" value="1"/>
</dbReference>
<keyword evidence="15" id="KW-0808">Transferase</keyword>
<evidence type="ECO:0000256" key="10">
    <source>
        <dbReference type="RuleBase" id="RU362132"/>
    </source>
</evidence>
<comment type="pathway">
    <text evidence="1">Amino-acid biosynthesis; L-isoleucine biosynthesis; L-isoleucine from 2-oxobutanoate: step 1/4.</text>
</comment>
<dbReference type="UniPathway" id="UPA00049">
    <property type="reaction ID" value="UER00059"/>
</dbReference>
<keyword evidence="7 10" id="KW-0786">Thiamine pyrophosphate</keyword>
<keyword evidence="16" id="KW-1185">Reference proteome</keyword>
<accession>A0A4R8R9A0</accession>
<feature type="domain" description="Thiamine pyrophosphate enzyme central" evidence="12">
    <location>
        <begin position="226"/>
        <end position="308"/>
    </location>
</feature>
<dbReference type="InterPro" id="IPR029061">
    <property type="entry name" value="THDP-binding"/>
</dbReference>
<comment type="catalytic activity">
    <reaction evidence="9">
        <text>2 pyruvate + H(+) = (2S)-2-acetolactate + CO2</text>
        <dbReference type="Rhea" id="RHEA:25249"/>
        <dbReference type="ChEBI" id="CHEBI:15361"/>
        <dbReference type="ChEBI" id="CHEBI:15378"/>
        <dbReference type="ChEBI" id="CHEBI:16526"/>
        <dbReference type="ChEBI" id="CHEBI:58476"/>
        <dbReference type="EC" id="2.2.1.6"/>
    </reaction>
</comment>
<organism evidence="15 16">
    <name type="scientific">Mycobacteroides franklinii</name>
    <dbReference type="NCBI Taxonomy" id="948102"/>
    <lineage>
        <taxon>Bacteria</taxon>
        <taxon>Bacillati</taxon>
        <taxon>Actinomycetota</taxon>
        <taxon>Actinomycetes</taxon>
        <taxon>Mycobacteriales</taxon>
        <taxon>Mycobacteriaceae</taxon>
        <taxon>Mycobacteroides</taxon>
    </lineage>
</organism>
<sequence>MTTPICARSYAAGDLPLRNGNIRVVDWLASELRRHAVDFVFGVDGANIEDLYDAVHYTPGIEAIVAKHEFSAGTMADGYARATSRMSVVATTSGGGAVNLVPALAESYASGVPVLAIVGQPPRPLEGNGAFQDGSGRAGSMDLQSVFRPISGYCARVERPEEIAEALTHALMAVRDGLPAVLLIPKDVQQAQLASVPQMREPHQRMGAVPAQLADFAQHLAETPGRILVVAGPEVARHNARDELSLLIDRLDAFVAISPDAKDAVDSENPRLLGVIGVMGHPAVERVLRHGVTCICIGTTMPVMTRGGVDFTTTPVLSVGSVTPHIASRHLQTEDLSSTLTGLAAALPARSDASDSETLYAPAHLEPPAHEGDGVRYHDAMHVLDQAIPAGADIFVDAGNTGAAAVHYLGARHNGRYVVALGMGGMGYAFGAGIGCAFARAGRTVVIAGDGAFFMHGLEIHTAIEHRLPVTFVIVNNNAHAMCVTREQLYYGGGYSFNRFAPSHIASGLAAMFPGLVCHSAATVADFEAAMHEAMTHSGPSVVEVVCSTDEIPPFAPFLSSEIAKEKTHDRHDHRNIQARPESFARA</sequence>
<name>A0A4R8R9A0_9MYCO</name>
<dbReference type="GO" id="GO:0009099">
    <property type="term" value="P:L-valine biosynthetic process"/>
    <property type="evidence" value="ECO:0007669"/>
    <property type="project" value="UniProtKB-UniPathway"/>
</dbReference>
<proteinExistence type="inferred from homology"/>
<keyword evidence="5" id="KW-0285">Flavoprotein</keyword>
<dbReference type="EMBL" id="PECC01000026">
    <property type="protein sequence ID" value="TDZ52842.1"/>
    <property type="molecule type" value="Genomic_DNA"/>
</dbReference>
<evidence type="ECO:0000256" key="3">
    <source>
        <dbReference type="ARBA" id="ARBA00007812"/>
    </source>
</evidence>
<reference evidence="15 16" key="1">
    <citation type="journal article" date="2019" name="Sci. Rep.">
        <title>Extended insight into the Mycobacterium chelonae-abscessus complex through whole genome sequencing of Mycobacterium salmoniphilum outbreak and Mycobacterium salmoniphilum-like strains.</title>
        <authorList>
            <person name="Behra P.R.K."/>
            <person name="Das S."/>
            <person name="Pettersson B.M.F."/>
            <person name="Shirreff L."/>
            <person name="DuCote T."/>
            <person name="Jacobsson K.G."/>
            <person name="Ennis D.G."/>
            <person name="Kirsebom L.A."/>
        </authorList>
    </citation>
    <scope>NUCLEOTIDE SEQUENCE [LARGE SCALE GENOMIC DNA]</scope>
    <source>
        <strain evidence="15 16">CCUG 63697</strain>
    </source>
</reference>
<dbReference type="GO" id="GO:0030976">
    <property type="term" value="F:thiamine pyrophosphate binding"/>
    <property type="evidence" value="ECO:0007669"/>
    <property type="project" value="InterPro"/>
</dbReference>
<dbReference type="PANTHER" id="PTHR18968:SF13">
    <property type="entry name" value="ACETOLACTATE SYNTHASE CATALYTIC SUBUNIT, MITOCHONDRIAL"/>
    <property type="match status" value="1"/>
</dbReference>
<dbReference type="InterPro" id="IPR012001">
    <property type="entry name" value="Thiamin_PyroP_enz_TPP-bd_dom"/>
</dbReference>
<keyword evidence="8" id="KW-0100">Branched-chain amino acid biosynthesis</keyword>
<evidence type="ECO:0000256" key="9">
    <source>
        <dbReference type="ARBA" id="ARBA00048670"/>
    </source>
</evidence>
<evidence type="ECO:0000256" key="2">
    <source>
        <dbReference type="ARBA" id="ARBA00005025"/>
    </source>
</evidence>
<evidence type="ECO:0000256" key="11">
    <source>
        <dbReference type="SAM" id="MobiDB-lite"/>
    </source>
</evidence>
<feature type="domain" description="Thiamine pyrophosphate enzyme TPP-binding" evidence="13">
    <location>
        <begin position="397"/>
        <end position="545"/>
    </location>
</feature>
<evidence type="ECO:0000256" key="4">
    <source>
        <dbReference type="ARBA" id="ARBA00013145"/>
    </source>
</evidence>
<dbReference type="InterPro" id="IPR011766">
    <property type="entry name" value="TPP_enzyme_TPP-bd"/>
</dbReference>
<feature type="domain" description="Thiamine pyrophosphate enzyme N-terminal TPP-binding" evidence="14">
    <location>
        <begin position="23"/>
        <end position="133"/>
    </location>
</feature>
<dbReference type="Pfam" id="PF02775">
    <property type="entry name" value="TPP_enzyme_C"/>
    <property type="match status" value="1"/>
</dbReference>